<dbReference type="PROSITE" id="PS50089">
    <property type="entry name" value="ZF_RING_2"/>
    <property type="match status" value="1"/>
</dbReference>
<sequence>MCAMKKPRCSCRSYVGVCRRSKYRFVPASKDAVDNLEKMMLEPNVFGGCDGSSCRICLEDMEIGSEVTRMPCSHVFHSGCIDSWLGRVMLLSSNKLVELLAKALESATFISIVASMELQKRNRRG</sequence>
<evidence type="ECO:0000256" key="1">
    <source>
        <dbReference type="ARBA" id="ARBA00022723"/>
    </source>
</evidence>
<dbReference type="InterPro" id="IPR001841">
    <property type="entry name" value="Znf_RING"/>
</dbReference>
<protein>
    <recommendedName>
        <fullName evidence="5">RING-type domain-containing protein</fullName>
    </recommendedName>
</protein>
<keyword evidence="3" id="KW-0862">Zinc</keyword>
<dbReference type="GO" id="GO:0005634">
    <property type="term" value="C:nucleus"/>
    <property type="evidence" value="ECO:0007669"/>
    <property type="project" value="TreeGrafter"/>
</dbReference>
<dbReference type="GO" id="GO:0008270">
    <property type="term" value="F:zinc ion binding"/>
    <property type="evidence" value="ECO:0007669"/>
    <property type="project" value="UniProtKB-KW"/>
</dbReference>
<evidence type="ECO:0000256" key="3">
    <source>
        <dbReference type="ARBA" id="ARBA00022833"/>
    </source>
</evidence>
<evidence type="ECO:0000259" key="5">
    <source>
        <dbReference type="PROSITE" id="PS50089"/>
    </source>
</evidence>
<dbReference type="SUPFAM" id="SSF57850">
    <property type="entry name" value="RING/U-box"/>
    <property type="match status" value="1"/>
</dbReference>
<dbReference type="InterPro" id="IPR013083">
    <property type="entry name" value="Znf_RING/FYVE/PHD"/>
</dbReference>
<accession>A0AAP0KD22</accession>
<dbReference type="GO" id="GO:0006511">
    <property type="term" value="P:ubiquitin-dependent protein catabolic process"/>
    <property type="evidence" value="ECO:0007669"/>
    <property type="project" value="TreeGrafter"/>
</dbReference>
<evidence type="ECO:0000256" key="4">
    <source>
        <dbReference type="PROSITE-ProRule" id="PRU00175"/>
    </source>
</evidence>
<evidence type="ECO:0000256" key="2">
    <source>
        <dbReference type="ARBA" id="ARBA00022771"/>
    </source>
</evidence>
<evidence type="ECO:0000313" key="6">
    <source>
        <dbReference type="EMBL" id="KAK9149384.1"/>
    </source>
</evidence>
<dbReference type="Proteomes" id="UP001419268">
    <property type="component" value="Unassembled WGS sequence"/>
</dbReference>
<proteinExistence type="predicted"/>
<dbReference type="EMBL" id="JBBNAG010000003">
    <property type="protein sequence ID" value="KAK9149384.1"/>
    <property type="molecule type" value="Genomic_DNA"/>
</dbReference>
<comment type="caution">
    <text evidence="6">The sequence shown here is derived from an EMBL/GenBank/DDBJ whole genome shotgun (WGS) entry which is preliminary data.</text>
</comment>
<dbReference type="AlphaFoldDB" id="A0AAP0KD22"/>
<dbReference type="GO" id="GO:0061630">
    <property type="term" value="F:ubiquitin protein ligase activity"/>
    <property type="evidence" value="ECO:0007669"/>
    <property type="project" value="TreeGrafter"/>
</dbReference>
<evidence type="ECO:0000313" key="7">
    <source>
        <dbReference type="Proteomes" id="UP001419268"/>
    </source>
</evidence>
<dbReference type="Pfam" id="PF13639">
    <property type="entry name" value="zf-RING_2"/>
    <property type="match status" value="1"/>
</dbReference>
<dbReference type="InterPro" id="IPR051834">
    <property type="entry name" value="RING_finger_E3_ligase"/>
</dbReference>
<organism evidence="6 7">
    <name type="scientific">Stephania cephalantha</name>
    <dbReference type="NCBI Taxonomy" id="152367"/>
    <lineage>
        <taxon>Eukaryota</taxon>
        <taxon>Viridiplantae</taxon>
        <taxon>Streptophyta</taxon>
        <taxon>Embryophyta</taxon>
        <taxon>Tracheophyta</taxon>
        <taxon>Spermatophyta</taxon>
        <taxon>Magnoliopsida</taxon>
        <taxon>Ranunculales</taxon>
        <taxon>Menispermaceae</taxon>
        <taxon>Menispermoideae</taxon>
        <taxon>Cissampelideae</taxon>
        <taxon>Stephania</taxon>
    </lineage>
</organism>
<reference evidence="6 7" key="1">
    <citation type="submission" date="2024-01" db="EMBL/GenBank/DDBJ databases">
        <title>Genome assemblies of Stephania.</title>
        <authorList>
            <person name="Yang L."/>
        </authorList>
    </citation>
    <scope>NUCLEOTIDE SEQUENCE [LARGE SCALE GENOMIC DNA]</scope>
    <source>
        <strain evidence="6">JXDWG</strain>
        <tissue evidence="6">Leaf</tissue>
    </source>
</reference>
<dbReference type="PANTHER" id="PTHR45931">
    <property type="entry name" value="SI:CH211-59O9.10"/>
    <property type="match status" value="1"/>
</dbReference>
<feature type="domain" description="RING-type" evidence="5">
    <location>
        <begin position="54"/>
        <end position="84"/>
    </location>
</feature>
<dbReference type="PANTHER" id="PTHR45931:SF16">
    <property type="entry name" value="RING_U-BOX SUPERFAMILY PROTEIN"/>
    <property type="match status" value="1"/>
</dbReference>
<name>A0AAP0KD22_9MAGN</name>
<dbReference type="Gene3D" id="3.30.40.10">
    <property type="entry name" value="Zinc/RING finger domain, C3HC4 (zinc finger)"/>
    <property type="match status" value="1"/>
</dbReference>
<keyword evidence="1" id="KW-0479">Metal-binding</keyword>
<gene>
    <name evidence="6" type="ORF">Scep_008141</name>
</gene>
<keyword evidence="7" id="KW-1185">Reference proteome</keyword>
<keyword evidence="2 4" id="KW-0863">Zinc-finger</keyword>